<dbReference type="Gene3D" id="1.20.1280.50">
    <property type="match status" value="1"/>
</dbReference>
<dbReference type="InterPro" id="IPR036047">
    <property type="entry name" value="F-box-like_dom_sf"/>
</dbReference>
<evidence type="ECO:0000313" key="2">
    <source>
        <dbReference type="EMBL" id="GER42251.1"/>
    </source>
</evidence>
<accession>A0A5A7QE74</accession>
<dbReference type="SUPFAM" id="SSF81383">
    <property type="entry name" value="F-box domain"/>
    <property type="match status" value="1"/>
</dbReference>
<dbReference type="PANTHER" id="PTHR32212:SF451">
    <property type="entry name" value="F-BOX DOMAIN-CONTAINING PROTEIN"/>
    <property type="match status" value="1"/>
</dbReference>
<reference evidence="3" key="1">
    <citation type="journal article" date="2019" name="Curr. Biol.">
        <title>Genome Sequence of Striga asiatica Provides Insight into the Evolution of Plant Parasitism.</title>
        <authorList>
            <person name="Yoshida S."/>
            <person name="Kim S."/>
            <person name="Wafula E.K."/>
            <person name="Tanskanen J."/>
            <person name="Kim Y.M."/>
            <person name="Honaas L."/>
            <person name="Yang Z."/>
            <person name="Spallek T."/>
            <person name="Conn C.E."/>
            <person name="Ichihashi Y."/>
            <person name="Cheong K."/>
            <person name="Cui S."/>
            <person name="Der J.P."/>
            <person name="Gundlach H."/>
            <person name="Jiao Y."/>
            <person name="Hori C."/>
            <person name="Ishida J.K."/>
            <person name="Kasahara H."/>
            <person name="Kiba T."/>
            <person name="Kim M.S."/>
            <person name="Koo N."/>
            <person name="Laohavisit A."/>
            <person name="Lee Y.H."/>
            <person name="Lumba S."/>
            <person name="McCourt P."/>
            <person name="Mortimer J.C."/>
            <person name="Mutuku J.M."/>
            <person name="Nomura T."/>
            <person name="Sasaki-Sekimoto Y."/>
            <person name="Seto Y."/>
            <person name="Wang Y."/>
            <person name="Wakatake T."/>
            <person name="Sakakibara H."/>
            <person name="Demura T."/>
            <person name="Yamaguchi S."/>
            <person name="Yoneyama K."/>
            <person name="Manabe R.I."/>
            <person name="Nelson D.C."/>
            <person name="Schulman A.H."/>
            <person name="Timko M.P."/>
            <person name="dePamphilis C.W."/>
            <person name="Choi D."/>
            <person name="Shirasu K."/>
        </authorList>
    </citation>
    <scope>NUCLEOTIDE SEQUENCE [LARGE SCALE GENOMIC DNA]</scope>
    <source>
        <strain evidence="3">cv. UVA1</strain>
    </source>
</reference>
<evidence type="ECO:0000259" key="1">
    <source>
        <dbReference type="PROSITE" id="PS50181"/>
    </source>
</evidence>
<dbReference type="EMBL" id="BKCP01006294">
    <property type="protein sequence ID" value="GER42251.1"/>
    <property type="molecule type" value="Genomic_DNA"/>
</dbReference>
<proteinExistence type="predicted"/>
<evidence type="ECO:0000313" key="3">
    <source>
        <dbReference type="Proteomes" id="UP000325081"/>
    </source>
</evidence>
<keyword evidence="3" id="KW-1185">Reference proteome</keyword>
<organism evidence="2 3">
    <name type="scientific">Striga asiatica</name>
    <name type="common">Asiatic witchweed</name>
    <name type="synonym">Buchnera asiatica</name>
    <dbReference type="NCBI Taxonomy" id="4170"/>
    <lineage>
        <taxon>Eukaryota</taxon>
        <taxon>Viridiplantae</taxon>
        <taxon>Streptophyta</taxon>
        <taxon>Embryophyta</taxon>
        <taxon>Tracheophyta</taxon>
        <taxon>Spermatophyta</taxon>
        <taxon>Magnoliopsida</taxon>
        <taxon>eudicotyledons</taxon>
        <taxon>Gunneridae</taxon>
        <taxon>Pentapetalae</taxon>
        <taxon>asterids</taxon>
        <taxon>lamiids</taxon>
        <taxon>Lamiales</taxon>
        <taxon>Orobanchaceae</taxon>
        <taxon>Buchnereae</taxon>
        <taxon>Striga</taxon>
    </lineage>
</organism>
<dbReference type="PROSITE" id="PS50181">
    <property type="entry name" value="FBOX"/>
    <property type="match status" value="1"/>
</dbReference>
<sequence length="117" mass="13704">MGRKRVNADPRFQPKKCRKRCLDDHLTRLPDDVLAIILSSLSLKEAIRTSILSHPWRNLWKRTSRLDFDATRALDRVGESLLLEGDAFENTYKIERLNYASWADTVLEARLFHFSVF</sequence>
<protein>
    <submittedName>
        <fullName evidence="2">F-box family protein</fullName>
    </submittedName>
</protein>
<comment type="caution">
    <text evidence="2">The sequence shown here is derived from an EMBL/GenBank/DDBJ whole genome shotgun (WGS) entry which is preliminary data.</text>
</comment>
<feature type="domain" description="F-box" evidence="1">
    <location>
        <begin position="23"/>
        <end position="71"/>
    </location>
</feature>
<dbReference type="Pfam" id="PF00646">
    <property type="entry name" value="F-box"/>
    <property type="match status" value="1"/>
</dbReference>
<dbReference type="Proteomes" id="UP000325081">
    <property type="component" value="Unassembled WGS sequence"/>
</dbReference>
<gene>
    <name evidence="2" type="ORF">STAS_19029</name>
</gene>
<dbReference type="OrthoDB" id="888406at2759"/>
<dbReference type="PANTHER" id="PTHR32212">
    <property type="entry name" value="CYCLIN-LIKE F-BOX"/>
    <property type="match status" value="1"/>
</dbReference>
<name>A0A5A7QE74_STRAF</name>
<dbReference type="InterPro" id="IPR001810">
    <property type="entry name" value="F-box_dom"/>
</dbReference>
<dbReference type="AlphaFoldDB" id="A0A5A7QE74"/>